<dbReference type="GO" id="GO:0051539">
    <property type="term" value="F:4 iron, 4 sulfur cluster binding"/>
    <property type="evidence" value="ECO:0007669"/>
    <property type="project" value="UniProtKB-KW"/>
</dbReference>
<evidence type="ECO:0000256" key="13">
    <source>
        <dbReference type="ARBA" id="ARBA00022840"/>
    </source>
</evidence>
<dbReference type="InterPro" id="IPR011712">
    <property type="entry name" value="Sig_transdc_His_kin_sub3_dim/P"/>
</dbReference>
<protein>
    <recommendedName>
        <fullName evidence="5">Oxygen sensor histidine kinase NreB</fullName>
        <ecNumber evidence="4">2.7.13.3</ecNumber>
    </recommendedName>
    <alternativeName>
        <fullName evidence="18">Nitrogen regulation protein B</fullName>
    </alternativeName>
</protein>
<evidence type="ECO:0000256" key="2">
    <source>
        <dbReference type="ARBA" id="ARBA00001966"/>
    </source>
</evidence>
<keyword evidence="9" id="KW-0808">Transferase</keyword>
<dbReference type="InterPro" id="IPR036890">
    <property type="entry name" value="HATPase_C_sf"/>
</dbReference>
<evidence type="ECO:0000256" key="9">
    <source>
        <dbReference type="ARBA" id="ARBA00022679"/>
    </source>
</evidence>
<dbReference type="InterPro" id="IPR019734">
    <property type="entry name" value="TPR_rpt"/>
</dbReference>
<keyword evidence="11" id="KW-0547">Nucleotide-binding</keyword>
<dbReference type="GO" id="GO:0046983">
    <property type="term" value="F:protein dimerization activity"/>
    <property type="evidence" value="ECO:0007669"/>
    <property type="project" value="InterPro"/>
</dbReference>
<evidence type="ECO:0000256" key="17">
    <source>
        <dbReference type="ARBA" id="ARBA00024827"/>
    </source>
</evidence>
<dbReference type="InterPro" id="IPR011990">
    <property type="entry name" value="TPR-like_helical_dom_sf"/>
</dbReference>
<keyword evidence="8" id="KW-0597">Phosphoprotein</keyword>
<gene>
    <name evidence="20" type="ORF">GK108_04540</name>
</gene>
<keyword evidence="21" id="KW-1185">Reference proteome</keyword>
<dbReference type="Proteomes" id="UP000474175">
    <property type="component" value="Unassembled WGS sequence"/>
</dbReference>
<dbReference type="InterPro" id="IPR005467">
    <property type="entry name" value="His_kinase_dom"/>
</dbReference>
<keyword evidence="15" id="KW-0902">Two-component regulatory system</keyword>
<keyword evidence="13" id="KW-0067">ATP-binding</keyword>
<dbReference type="EC" id="2.7.13.3" evidence="4"/>
<proteinExistence type="predicted"/>
<dbReference type="Pfam" id="PF13181">
    <property type="entry name" value="TPR_8"/>
    <property type="match status" value="1"/>
</dbReference>
<evidence type="ECO:0000256" key="6">
    <source>
        <dbReference type="ARBA" id="ARBA00022485"/>
    </source>
</evidence>
<comment type="function">
    <text evidence="17">Member of the two-component regulatory system NreB/NreC involved in the control of dissimilatory nitrate/nitrite reduction in response to oxygen. NreB functions as a direct oxygen sensor histidine kinase which is autophosphorylated, in the absence of oxygen, probably at the conserved histidine residue, and transfers its phosphate group probably to a conserved aspartate residue of NreC. NreB/NreC activates the expression of the nitrate (narGHJI) and nitrite (nir) reductase operons, as well as the putative nitrate transporter gene narT.</text>
</comment>
<reference evidence="20 21" key="1">
    <citation type="submission" date="2020-02" db="EMBL/GenBank/DDBJ databases">
        <title>Draft genome sequence of two Spirosoma agri KCTC 52727 and Spirosoma terrae KCTC 52035.</title>
        <authorList>
            <person name="Rojas J."/>
            <person name="Ambika Manirajan B."/>
            <person name="Suarez C."/>
            <person name="Ratering S."/>
            <person name="Schnell S."/>
        </authorList>
    </citation>
    <scope>NUCLEOTIDE SEQUENCE [LARGE SCALE GENOMIC DNA]</scope>
    <source>
        <strain evidence="20 21">KCTC 52035</strain>
    </source>
</reference>
<dbReference type="GO" id="GO:0016020">
    <property type="term" value="C:membrane"/>
    <property type="evidence" value="ECO:0007669"/>
    <property type="project" value="InterPro"/>
</dbReference>
<dbReference type="SMART" id="SM00387">
    <property type="entry name" value="HATPase_c"/>
    <property type="match status" value="1"/>
</dbReference>
<evidence type="ECO:0000256" key="4">
    <source>
        <dbReference type="ARBA" id="ARBA00012438"/>
    </source>
</evidence>
<keyword evidence="10" id="KW-0479">Metal-binding</keyword>
<keyword evidence="12" id="KW-0418">Kinase</keyword>
<keyword evidence="16" id="KW-0411">Iron-sulfur</keyword>
<comment type="subcellular location">
    <subcellularLocation>
        <location evidence="3">Cytoplasm</location>
    </subcellularLocation>
</comment>
<dbReference type="Gene3D" id="1.25.40.10">
    <property type="entry name" value="Tetratricopeptide repeat domain"/>
    <property type="match status" value="3"/>
</dbReference>
<evidence type="ECO:0000313" key="21">
    <source>
        <dbReference type="Proteomes" id="UP000474175"/>
    </source>
</evidence>
<evidence type="ECO:0000256" key="15">
    <source>
        <dbReference type="ARBA" id="ARBA00023012"/>
    </source>
</evidence>
<comment type="cofactor">
    <cofactor evidence="2">
        <name>[4Fe-4S] cluster</name>
        <dbReference type="ChEBI" id="CHEBI:49883"/>
    </cofactor>
</comment>
<evidence type="ECO:0000313" key="20">
    <source>
        <dbReference type="EMBL" id="NDU94131.1"/>
    </source>
</evidence>
<comment type="caution">
    <text evidence="20">The sequence shown here is derived from an EMBL/GenBank/DDBJ whole genome shotgun (WGS) entry which is preliminary data.</text>
</comment>
<dbReference type="RefSeq" id="WP_163943395.1">
    <property type="nucleotide sequence ID" value="NZ_JAAFZH010000001.1"/>
</dbReference>
<evidence type="ECO:0000256" key="1">
    <source>
        <dbReference type="ARBA" id="ARBA00000085"/>
    </source>
</evidence>
<dbReference type="SUPFAM" id="SSF55874">
    <property type="entry name" value="ATPase domain of HSP90 chaperone/DNA topoisomerase II/histidine kinase"/>
    <property type="match status" value="1"/>
</dbReference>
<dbReference type="InterPro" id="IPR003594">
    <property type="entry name" value="HATPase_dom"/>
</dbReference>
<dbReference type="PROSITE" id="PS50109">
    <property type="entry name" value="HIS_KIN"/>
    <property type="match status" value="1"/>
</dbReference>
<dbReference type="PANTHER" id="PTHR24421:SF10">
    <property type="entry name" value="NITRATE_NITRITE SENSOR PROTEIN NARQ"/>
    <property type="match status" value="1"/>
</dbReference>
<dbReference type="InterPro" id="IPR050482">
    <property type="entry name" value="Sensor_HK_TwoCompSys"/>
</dbReference>
<dbReference type="SMART" id="SM00028">
    <property type="entry name" value="TPR"/>
    <property type="match status" value="6"/>
</dbReference>
<dbReference type="CDD" id="cd16917">
    <property type="entry name" value="HATPase_UhpB-NarQ-NarX-like"/>
    <property type="match status" value="1"/>
</dbReference>
<evidence type="ECO:0000256" key="10">
    <source>
        <dbReference type="ARBA" id="ARBA00022723"/>
    </source>
</evidence>
<keyword evidence="6" id="KW-0004">4Fe-4S</keyword>
<feature type="domain" description="Histidine kinase" evidence="19">
    <location>
        <begin position="486"/>
        <end position="672"/>
    </location>
</feature>
<evidence type="ECO:0000256" key="18">
    <source>
        <dbReference type="ARBA" id="ARBA00030800"/>
    </source>
</evidence>
<evidence type="ECO:0000256" key="12">
    <source>
        <dbReference type="ARBA" id="ARBA00022777"/>
    </source>
</evidence>
<dbReference type="GO" id="GO:0005737">
    <property type="term" value="C:cytoplasm"/>
    <property type="evidence" value="ECO:0007669"/>
    <property type="project" value="UniProtKB-SubCell"/>
</dbReference>
<dbReference type="InterPro" id="IPR004358">
    <property type="entry name" value="Sig_transdc_His_kin-like_C"/>
</dbReference>
<keyword evidence="14" id="KW-0408">Iron</keyword>
<organism evidence="20 21">
    <name type="scientific">Spirosoma terrae</name>
    <dbReference type="NCBI Taxonomy" id="1968276"/>
    <lineage>
        <taxon>Bacteria</taxon>
        <taxon>Pseudomonadati</taxon>
        <taxon>Bacteroidota</taxon>
        <taxon>Cytophagia</taxon>
        <taxon>Cytophagales</taxon>
        <taxon>Cytophagaceae</taxon>
        <taxon>Spirosoma</taxon>
    </lineage>
</organism>
<keyword evidence="7" id="KW-0963">Cytoplasm</keyword>
<dbReference type="Pfam" id="PF13424">
    <property type="entry name" value="TPR_12"/>
    <property type="match status" value="1"/>
</dbReference>
<comment type="catalytic activity">
    <reaction evidence="1">
        <text>ATP + protein L-histidine = ADP + protein N-phospho-L-histidine.</text>
        <dbReference type="EC" id="2.7.13.3"/>
    </reaction>
</comment>
<dbReference type="PANTHER" id="PTHR24421">
    <property type="entry name" value="NITRATE/NITRITE SENSOR PROTEIN NARX-RELATED"/>
    <property type="match status" value="1"/>
</dbReference>
<dbReference type="GO" id="GO:0000155">
    <property type="term" value="F:phosphorelay sensor kinase activity"/>
    <property type="evidence" value="ECO:0007669"/>
    <property type="project" value="InterPro"/>
</dbReference>
<evidence type="ECO:0000256" key="3">
    <source>
        <dbReference type="ARBA" id="ARBA00004496"/>
    </source>
</evidence>
<accession>A0A6L9L4V6</accession>
<evidence type="ECO:0000256" key="11">
    <source>
        <dbReference type="ARBA" id="ARBA00022741"/>
    </source>
</evidence>
<evidence type="ECO:0000256" key="7">
    <source>
        <dbReference type="ARBA" id="ARBA00022490"/>
    </source>
</evidence>
<evidence type="ECO:0000256" key="5">
    <source>
        <dbReference type="ARBA" id="ARBA00017322"/>
    </source>
</evidence>
<dbReference type="PRINTS" id="PR00344">
    <property type="entry name" value="BCTRLSENSOR"/>
</dbReference>
<dbReference type="GO" id="GO:0046872">
    <property type="term" value="F:metal ion binding"/>
    <property type="evidence" value="ECO:0007669"/>
    <property type="project" value="UniProtKB-KW"/>
</dbReference>
<dbReference type="Pfam" id="PF07730">
    <property type="entry name" value="HisKA_3"/>
    <property type="match status" value="1"/>
</dbReference>
<evidence type="ECO:0000259" key="19">
    <source>
        <dbReference type="PROSITE" id="PS50109"/>
    </source>
</evidence>
<dbReference type="EMBL" id="JAAFZH010000001">
    <property type="protein sequence ID" value="NDU94131.1"/>
    <property type="molecule type" value="Genomic_DNA"/>
</dbReference>
<dbReference type="GO" id="GO:0005524">
    <property type="term" value="F:ATP binding"/>
    <property type="evidence" value="ECO:0007669"/>
    <property type="project" value="UniProtKB-KW"/>
</dbReference>
<sequence>MSALFVCLQAQSITTLQKELTTTKSDTHRVRVLYELSHAYWLSGQDSIAILYSRQSLELARKLNFLKGEGNARLRLVRIEADRQADLEGAYAQLDTILQIATRLNDRHMEAESYVRKSQLLGDNLTRQKEIIPLLDKANAIFVELGDKSWQGLIYNEKAQFASRGGRYSQSVEFYLKARQLQEEANDLAGLRSTLPNLGVAYSALGLYKEALKIFDEASVVAQKRDDTILKGFVLNQQADIYEKTGQFGKALKTLTEAAAIHKKTQTTYWLPKTYSRMGKVYLQLKDYDNALKYTSLGDKLYREVVDSEDFLDHLVQINYSKIHLARNEYTQAIRYATEGLKWTNDSDPPLLAERSEYHLILANAYEASGNVAKALAHYKQYKTDSDSLLNKESLQKATVSAMNYEFDKQRQQTQLSLQTLRNEKLTQSRNFLIALSVLALSIAGLIFWSNRKLTHKNEQLTRKNQEIEEALYKGQHLERKRVASELHDNLNTKLAALRWRMEAWDVSDYSAADQTMYAGLIQMLEDIYSDVRLISHNLLPTELQTHGLASALQKLTDKLNYNPDIQFKLHVGTDYQRPSSTVEFELYNVALELINNSIKHSRASQVVLNLAHNPQRTRLSVSDNGVGFTPDPKASGIGLHNIMTRIDTLAGHIHINSSPGNGTCVDIDVPA</sequence>
<dbReference type="Pfam" id="PF02518">
    <property type="entry name" value="HATPase_c"/>
    <property type="match status" value="1"/>
</dbReference>
<evidence type="ECO:0000256" key="14">
    <source>
        <dbReference type="ARBA" id="ARBA00023004"/>
    </source>
</evidence>
<name>A0A6L9L4V6_9BACT</name>
<evidence type="ECO:0000256" key="8">
    <source>
        <dbReference type="ARBA" id="ARBA00022553"/>
    </source>
</evidence>
<dbReference type="AlphaFoldDB" id="A0A6L9L4V6"/>
<evidence type="ECO:0000256" key="16">
    <source>
        <dbReference type="ARBA" id="ARBA00023014"/>
    </source>
</evidence>
<dbReference type="Gene3D" id="1.20.5.1930">
    <property type="match status" value="1"/>
</dbReference>
<dbReference type="SUPFAM" id="SSF48452">
    <property type="entry name" value="TPR-like"/>
    <property type="match status" value="2"/>
</dbReference>
<dbReference type="Gene3D" id="3.30.565.10">
    <property type="entry name" value="Histidine kinase-like ATPase, C-terminal domain"/>
    <property type="match status" value="1"/>
</dbReference>